<name>A0ABY5VF08_9FIRM</name>
<proteinExistence type="predicted"/>
<keyword evidence="4" id="KW-1185">Reference proteome</keyword>
<reference evidence="3" key="1">
    <citation type="journal article" date="2022" name="Cell">
        <title>Design, construction, and in vivo augmentation of a complex gut microbiome.</title>
        <authorList>
            <person name="Cheng A.G."/>
            <person name="Ho P.Y."/>
            <person name="Aranda-Diaz A."/>
            <person name="Jain S."/>
            <person name="Yu F.B."/>
            <person name="Meng X."/>
            <person name="Wang M."/>
            <person name="Iakiviak M."/>
            <person name="Nagashima K."/>
            <person name="Zhao A."/>
            <person name="Murugkar P."/>
            <person name="Patil A."/>
            <person name="Atabakhsh K."/>
            <person name="Weakley A."/>
            <person name="Yan J."/>
            <person name="Brumbaugh A.R."/>
            <person name="Higginbottom S."/>
            <person name="Dimas A."/>
            <person name="Shiver A.L."/>
            <person name="Deutschbauer A."/>
            <person name="Neff N."/>
            <person name="Sonnenburg J.L."/>
            <person name="Huang K.C."/>
            <person name="Fischbach M.A."/>
        </authorList>
    </citation>
    <scope>NUCLEOTIDE SEQUENCE</scope>
    <source>
        <strain evidence="3">DSM 19829</strain>
    </source>
</reference>
<dbReference type="InterPro" id="IPR027383">
    <property type="entry name" value="Znf_put"/>
</dbReference>
<evidence type="ECO:0000313" key="3">
    <source>
        <dbReference type="EMBL" id="UWP58852.1"/>
    </source>
</evidence>
<gene>
    <name evidence="3" type="ORF">NQ502_15975</name>
</gene>
<dbReference type="Proteomes" id="UP001060164">
    <property type="component" value="Chromosome"/>
</dbReference>
<evidence type="ECO:0000256" key="1">
    <source>
        <dbReference type="SAM" id="Phobius"/>
    </source>
</evidence>
<dbReference type="RefSeq" id="WP_028527394.1">
    <property type="nucleotide sequence ID" value="NZ_CABLBR010000001.1"/>
</dbReference>
<accession>A0ABY5VF08</accession>
<keyword evidence="1" id="KW-0812">Transmembrane</keyword>
<sequence>MKCKVIQDLLPLYIDGLTSEESNKEIEKHLKTCKECSECCQEMKGEIDEPVVISDEEIHDVELLKKIKKRRRRIGIAGGIITAAALIMVLTLMQPRTYSKARYEDVTLTYGTRGDVAYLTMETKPGYDIVFTGANSYLKVLSVEKSLGMGKGSMGWEEEIGPEDDPCRWTIEFSDKIVMFENGELVEEKDK</sequence>
<evidence type="ECO:0000259" key="2">
    <source>
        <dbReference type="Pfam" id="PF13490"/>
    </source>
</evidence>
<evidence type="ECO:0000313" key="4">
    <source>
        <dbReference type="Proteomes" id="UP001060164"/>
    </source>
</evidence>
<keyword evidence="1" id="KW-1133">Transmembrane helix</keyword>
<feature type="domain" description="Putative zinc-finger" evidence="2">
    <location>
        <begin position="3"/>
        <end position="36"/>
    </location>
</feature>
<organism evidence="3 4">
    <name type="scientific">Ruminococcus gauvreauii</name>
    <dbReference type="NCBI Taxonomy" id="438033"/>
    <lineage>
        <taxon>Bacteria</taxon>
        <taxon>Bacillati</taxon>
        <taxon>Bacillota</taxon>
        <taxon>Clostridia</taxon>
        <taxon>Eubacteriales</taxon>
        <taxon>Oscillospiraceae</taxon>
        <taxon>Ruminococcus</taxon>
    </lineage>
</organism>
<dbReference type="EMBL" id="CP102290">
    <property type="protein sequence ID" value="UWP58852.1"/>
    <property type="molecule type" value="Genomic_DNA"/>
</dbReference>
<protein>
    <submittedName>
        <fullName evidence="3">Zf-HC2 domain-containing protein</fullName>
    </submittedName>
</protein>
<dbReference type="Pfam" id="PF13490">
    <property type="entry name" value="zf-HC2"/>
    <property type="match status" value="1"/>
</dbReference>
<keyword evidence="1" id="KW-0472">Membrane</keyword>
<feature type="transmembrane region" description="Helical" evidence="1">
    <location>
        <begin position="74"/>
        <end position="93"/>
    </location>
</feature>